<dbReference type="SUPFAM" id="SSF52540">
    <property type="entry name" value="P-loop containing nucleoside triphosphate hydrolases"/>
    <property type="match status" value="1"/>
</dbReference>
<dbReference type="Gene3D" id="3.40.50.300">
    <property type="entry name" value="P-loop containing nucleotide triphosphate hydrolases"/>
    <property type="match status" value="1"/>
</dbReference>
<dbReference type="RefSeq" id="WP_200765077.1">
    <property type="nucleotide sequence ID" value="NZ_AP024085.1"/>
</dbReference>
<evidence type="ECO:0008006" key="3">
    <source>
        <dbReference type="Google" id="ProtNLM"/>
    </source>
</evidence>
<gene>
    <name evidence="1" type="ORF">Fi14EGH31_03370</name>
</gene>
<evidence type="ECO:0000313" key="2">
    <source>
        <dbReference type="Proteomes" id="UP000593842"/>
    </source>
</evidence>
<dbReference type="GO" id="GO:0015421">
    <property type="term" value="F:ABC-type oligopeptide transporter activity"/>
    <property type="evidence" value="ECO:0007669"/>
    <property type="project" value="TreeGrafter"/>
</dbReference>
<dbReference type="GeneID" id="70578763"/>
<dbReference type="AlphaFoldDB" id="A0A7I8E242"/>
<name>A0A7I8E242_9FIRM</name>
<dbReference type="PANTHER" id="PTHR43394:SF1">
    <property type="entry name" value="ATP-BINDING CASSETTE SUB-FAMILY B MEMBER 10, MITOCHONDRIAL"/>
    <property type="match status" value="1"/>
</dbReference>
<dbReference type="EMBL" id="AP024085">
    <property type="protein sequence ID" value="BCL56625.1"/>
    <property type="molecule type" value="Genomic_DNA"/>
</dbReference>
<organism evidence="1 2">
    <name type="scientific">Faecalibacillus intestinalis</name>
    <dbReference type="NCBI Taxonomy" id="1982626"/>
    <lineage>
        <taxon>Bacteria</taxon>
        <taxon>Bacillati</taxon>
        <taxon>Bacillota</taxon>
        <taxon>Erysipelotrichia</taxon>
        <taxon>Erysipelotrichales</taxon>
        <taxon>Coprobacillaceae</taxon>
        <taxon>Faecalibacillus</taxon>
    </lineage>
</organism>
<dbReference type="PANTHER" id="PTHR43394">
    <property type="entry name" value="ATP-DEPENDENT PERMEASE MDL1, MITOCHONDRIAL"/>
    <property type="match status" value="1"/>
</dbReference>
<proteinExistence type="predicted"/>
<evidence type="ECO:0000313" key="1">
    <source>
        <dbReference type="EMBL" id="BCL56625.1"/>
    </source>
</evidence>
<protein>
    <recommendedName>
        <fullName evidence="3">ABC transporter ATP-binding protein</fullName>
    </recommendedName>
</protein>
<dbReference type="InterPro" id="IPR039421">
    <property type="entry name" value="Type_1_exporter"/>
</dbReference>
<reference evidence="2" key="1">
    <citation type="submission" date="2020-09" db="EMBL/GenBank/DDBJ databases">
        <title>Complete genome sequencing of Faecalibacillus intestinalis strain 14EGH31.</title>
        <authorList>
            <person name="Sakamoto M."/>
            <person name="Murakami T."/>
            <person name="Mori H."/>
        </authorList>
    </citation>
    <scope>NUCLEOTIDE SEQUENCE [LARGE SCALE GENOMIC DNA]</scope>
    <source>
        <strain evidence="2">14EGH31</strain>
    </source>
</reference>
<sequence>MFSGTILDNITLFNYDITKERVIKVCKTVGIHDDIMNLEMGYNTFYGAEGISLSGG</sequence>
<dbReference type="KEGG" id="fit:Fi14EGH31_03370"/>
<dbReference type="Proteomes" id="UP000593842">
    <property type="component" value="Chromosome"/>
</dbReference>
<accession>A0A7I8E242</accession>
<dbReference type="InterPro" id="IPR027417">
    <property type="entry name" value="P-loop_NTPase"/>
</dbReference>